<dbReference type="RefSeq" id="WP_343164506.1">
    <property type="nucleotide sequence ID" value="NZ_JBHRSV010000016.1"/>
</dbReference>
<evidence type="ECO:0000256" key="1">
    <source>
        <dbReference type="SAM" id="MobiDB-lite"/>
    </source>
</evidence>
<name>A0ABV6ZXI4_9PROT</name>
<evidence type="ECO:0000256" key="2">
    <source>
        <dbReference type="SAM" id="SignalP"/>
    </source>
</evidence>
<dbReference type="EMBL" id="JBHRSV010000016">
    <property type="protein sequence ID" value="MFC2926191.1"/>
    <property type="molecule type" value="Genomic_DNA"/>
</dbReference>
<keyword evidence="2" id="KW-0732">Signal</keyword>
<feature type="region of interest" description="Disordered" evidence="1">
    <location>
        <begin position="105"/>
        <end position="127"/>
    </location>
</feature>
<feature type="chain" id="PRO_5045691088" evidence="2">
    <location>
        <begin position="21"/>
        <end position="203"/>
    </location>
</feature>
<keyword evidence="4" id="KW-1185">Reference proteome</keyword>
<feature type="signal peptide" evidence="2">
    <location>
        <begin position="1"/>
        <end position="20"/>
    </location>
</feature>
<gene>
    <name evidence="3" type="ORF">ACFOOR_08740</name>
</gene>
<evidence type="ECO:0000313" key="4">
    <source>
        <dbReference type="Proteomes" id="UP001595379"/>
    </source>
</evidence>
<organism evidence="3 4">
    <name type="scientific">Hyphobacterium vulgare</name>
    <dbReference type="NCBI Taxonomy" id="1736751"/>
    <lineage>
        <taxon>Bacteria</taxon>
        <taxon>Pseudomonadati</taxon>
        <taxon>Pseudomonadota</taxon>
        <taxon>Alphaproteobacteria</taxon>
        <taxon>Maricaulales</taxon>
        <taxon>Maricaulaceae</taxon>
        <taxon>Hyphobacterium</taxon>
    </lineage>
</organism>
<feature type="compositionally biased region" description="Low complexity" evidence="1">
    <location>
        <begin position="110"/>
        <end position="121"/>
    </location>
</feature>
<accession>A0ABV6ZXI4</accession>
<comment type="caution">
    <text evidence="3">The sequence shown here is derived from an EMBL/GenBank/DDBJ whole genome shotgun (WGS) entry which is preliminary data.</text>
</comment>
<evidence type="ECO:0000313" key="3">
    <source>
        <dbReference type="EMBL" id="MFC2926191.1"/>
    </source>
</evidence>
<dbReference type="Proteomes" id="UP001595379">
    <property type="component" value="Unassembled WGS sequence"/>
</dbReference>
<sequence length="203" mass="21172">MKTLLIGTSAAIVMSAAASAQLGEVTGQVQGQVDGTLDPQLQDTMDLDADLGADADARVDTRSGLRVDTALVNDLDSRLRAHDRTSAEARLSAELAANASAYVPAAHGPSVSGRSSYSGRSMTQSRMGNDHAEIRVYSRDGYHIGHVDRFSASSDGAIWVDPVEVSASERFALDPDDAAFDSAANAVVADMTRAQFNAAATTG</sequence>
<proteinExistence type="predicted"/>
<protein>
    <submittedName>
        <fullName evidence="3">Uncharacterized protein</fullName>
    </submittedName>
</protein>
<reference evidence="4" key="1">
    <citation type="journal article" date="2019" name="Int. J. Syst. Evol. Microbiol.">
        <title>The Global Catalogue of Microorganisms (GCM) 10K type strain sequencing project: providing services to taxonomists for standard genome sequencing and annotation.</title>
        <authorList>
            <consortium name="The Broad Institute Genomics Platform"/>
            <consortium name="The Broad Institute Genome Sequencing Center for Infectious Disease"/>
            <person name="Wu L."/>
            <person name="Ma J."/>
        </authorList>
    </citation>
    <scope>NUCLEOTIDE SEQUENCE [LARGE SCALE GENOMIC DNA]</scope>
    <source>
        <strain evidence="4">KCTC 52487</strain>
    </source>
</reference>